<feature type="compositionally biased region" description="Basic and acidic residues" evidence="1">
    <location>
        <begin position="1"/>
        <end position="12"/>
    </location>
</feature>
<protein>
    <submittedName>
        <fullName evidence="2">Uncharacterized protein</fullName>
    </submittedName>
</protein>
<dbReference type="EMBL" id="BSYO01000005">
    <property type="protein sequence ID" value="GMH04961.1"/>
    <property type="molecule type" value="Genomic_DNA"/>
</dbReference>
<accession>A0AAD3S5X9</accession>
<proteinExistence type="predicted"/>
<evidence type="ECO:0000256" key="1">
    <source>
        <dbReference type="SAM" id="MobiDB-lite"/>
    </source>
</evidence>
<dbReference type="AlphaFoldDB" id="A0AAD3S5X9"/>
<keyword evidence="3" id="KW-1185">Reference proteome</keyword>
<name>A0AAD3S5X9_NEPGR</name>
<evidence type="ECO:0000313" key="2">
    <source>
        <dbReference type="EMBL" id="GMH04961.1"/>
    </source>
</evidence>
<organism evidence="2 3">
    <name type="scientific">Nepenthes gracilis</name>
    <name type="common">Slender pitcher plant</name>
    <dbReference type="NCBI Taxonomy" id="150966"/>
    <lineage>
        <taxon>Eukaryota</taxon>
        <taxon>Viridiplantae</taxon>
        <taxon>Streptophyta</taxon>
        <taxon>Embryophyta</taxon>
        <taxon>Tracheophyta</taxon>
        <taxon>Spermatophyta</taxon>
        <taxon>Magnoliopsida</taxon>
        <taxon>eudicotyledons</taxon>
        <taxon>Gunneridae</taxon>
        <taxon>Pentapetalae</taxon>
        <taxon>Caryophyllales</taxon>
        <taxon>Nepenthaceae</taxon>
        <taxon>Nepenthes</taxon>
    </lineage>
</organism>
<sequence>MGSEFADLHQDLADSTSGSLAASIEPQASPKGESVKGRESMMISAEDERPLVHAVSRLEIPKTSVDPFILDSLLQTDVSEVNSLLRAKGSCIQQNKISHLNFPPCGDYSEEWEVNRN</sequence>
<gene>
    <name evidence="2" type="ORF">Nepgr_006801</name>
</gene>
<comment type="caution">
    <text evidence="2">The sequence shown here is derived from an EMBL/GenBank/DDBJ whole genome shotgun (WGS) entry which is preliminary data.</text>
</comment>
<reference evidence="2" key="1">
    <citation type="submission" date="2023-05" db="EMBL/GenBank/DDBJ databases">
        <title>Nepenthes gracilis genome sequencing.</title>
        <authorList>
            <person name="Fukushima K."/>
        </authorList>
    </citation>
    <scope>NUCLEOTIDE SEQUENCE</scope>
    <source>
        <strain evidence="2">SING2019-196</strain>
    </source>
</reference>
<dbReference type="Proteomes" id="UP001279734">
    <property type="component" value="Unassembled WGS sequence"/>
</dbReference>
<feature type="region of interest" description="Disordered" evidence="1">
    <location>
        <begin position="1"/>
        <end position="41"/>
    </location>
</feature>
<evidence type="ECO:0000313" key="3">
    <source>
        <dbReference type="Proteomes" id="UP001279734"/>
    </source>
</evidence>